<evidence type="ECO:0000256" key="7">
    <source>
        <dbReference type="ARBA" id="ARBA00038016"/>
    </source>
</evidence>
<dbReference type="Pfam" id="PF01161">
    <property type="entry name" value="PBP"/>
    <property type="match status" value="1"/>
</dbReference>
<dbReference type="PANTHER" id="PTHR11362:SF133">
    <property type="entry name" value="LARGE RIBOSOMAL SUBUNIT PROTEIN ML38"/>
    <property type="match status" value="1"/>
</dbReference>
<dbReference type="GO" id="GO:0005743">
    <property type="term" value="C:mitochondrial inner membrane"/>
    <property type="evidence" value="ECO:0007669"/>
    <property type="project" value="UniProtKB-ARBA"/>
</dbReference>
<name>A0A6J1S625_FRAOC</name>
<organism evidence="10 11">
    <name type="scientific">Frankliniella occidentalis</name>
    <name type="common">Western flower thrips</name>
    <name type="synonym">Euthrips occidentalis</name>
    <dbReference type="NCBI Taxonomy" id="133901"/>
    <lineage>
        <taxon>Eukaryota</taxon>
        <taxon>Metazoa</taxon>
        <taxon>Ecdysozoa</taxon>
        <taxon>Arthropoda</taxon>
        <taxon>Hexapoda</taxon>
        <taxon>Insecta</taxon>
        <taxon>Pterygota</taxon>
        <taxon>Neoptera</taxon>
        <taxon>Paraneoptera</taxon>
        <taxon>Thysanoptera</taxon>
        <taxon>Terebrantia</taxon>
        <taxon>Thripoidea</taxon>
        <taxon>Thripidae</taxon>
        <taxon>Frankliniella</taxon>
    </lineage>
</organism>
<dbReference type="AlphaFoldDB" id="A0A6J1S625"/>
<comment type="similarity">
    <text evidence="7">Belongs to the phosphatidylethanolamine-binding protein family. Mitochondrion-specific ribosomal protein mL38 subfamily.</text>
</comment>
<keyword evidence="10" id="KW-1185">Reference proteome</keyword>
<dbReference type="GO" id="GO:0005762">
    <property type="term" value="C:mitochondrial large ribosomal subunit"/>
    <property type="evidence" value="ECO:0007669"/>
    <property type="project" value="TreeGrafter"/>
</dbReference>
<dbReference type="OrthoDB" id="2153661at2759"/>
<dbReference type="KEGG" id="foc:113204929"/>
<dbReference type="InterPro" id="IPR035810">
    <property type="entry name" value="PEBP_euk"/>
</dbReference>
<keyword evidence="6" id="KW-0687">Ribonucleoprotein</keyword>
<dbReference type="FunFam" id="3.90.280.10:FF:000002">
    <property type="entry name" value="39S ribosomal protein L38, mitochondrial"/>
    <property type="match status" value="1"/>
</dbReference>
<gene>
    <name evidence="11" type="primary">LOC113204929</name>
</gene>
<comment type="subcellular location">
    <subcellularLocation>
        <location evidence="1">Mitochondrion</location>
    </subcellularLocation>
</comment>
<dbReference type="SUPFAM" id="SSF49777">
    <property type="entry name" value="PEBP-like"/>
    <property type="match status" value="1"/>
</dbReference>
<evidence type="ECO:0000256" key="9">
    <source>
        <dbReference type="ARBA" id="ARBA00041206"/>
    </source>
</evidence>
<evidence type="ECO:0000256" key="4">
    <source>
        <dbReference type="ARBA" id="ARBA00023054"/>
    </source>
</evidence>
<evidence type="ECO:0000256" key="3">
    <source>
        <dbReference type="ARBA" id="ARBA00022980"/>
    </source>
</evidence>
<dbReference type="CTD" id="64978"/>
<dbReference type="GeneID" id="113204929"/>
<keyword evidence="2" id="KW-0809">Transit peptide</keyword>
<evidence type="ECO:0000256" key="5">
    <source>
        <dbReference type="ARBA" id="ARBA00023128"/>
    </source>
</evidence>
<dbReference type="PANTHER" id="PTHR11362">
    <property type="entry name" value="PHOSPHATIDYLETHANOLAMINE-BINDING PROTEIN"/>
    <property type="match status" value="1"/>
</dbReference>
<keyword evidence="3 11" id="KW-0689">Ribosomal protein</keyword>
<dbReference type="RefSeq" id="XP_026276098.1">
    <property type="nucleotide sequence ID" value="XM_026420313.2"/>
</dbReference>
<evidence type="ECO:0000313" key="11">
    <source>
        <dbReference type="RefSeq" id="XP_026276098.1"/>
    </source>
</evidence>
<evidence type="ECO:0000256" key="1">
    <source>
        <dbReference type="ARBA" id="ARBA00004173"/>
    </source>
</evidence>
<dbReference type="InterPro" id="IPR036610">
    <property type="entry name" value="PEBP-like_sf"/>
</dbReference>
<dbReference type="Gene3D" id="3.90.280.10">
    <property type="entry name" value="PEBP-like"/>
    <property type="match status" value="1"/>
</dbReference>
<keyword evidence="5" id="KW-0496">Mitochondrion</keyword>
<reference evidence="11" key="1">
    <citation type="submission" date="2025-08" db="UniProtKB">
        <authorList>
            <consortium name="RefSeq"/>
        </authorList>
    </citation>
    <scope>IDENTIFICATION</scope>
    <source>
        <tissue evidence="11">Whole organism</tissue>
    </source>
</reference>
<dbReference type="CDD" id="cd00866">
    <property type="entry name" value="PEBP_euk"/>
    <property type="match status" value="1"/>
</dbReference>
<protein>
    <recommendedName>
        <fullName evidence="8">Large ribosomal subunit protein mL38</fullName>
    </recommendedName>
    <alternativeName>
        <fullName evidence="9">39S ribosomal protein L38, mitochondrial</fullName>
    </alternativeName>
</protein>
<evidence type="ECO:0000256" key="6">
    <source>
        <dbReference type="ARBA" id="ARBA00023274"/>
    </source>
</evidence>
<accession>A0A6J1S625</accession>
<keyword evidence="4" id="KW-0175">Coiled coil</keyword>
<dbReference type="InterPro" id="IPR008914">
    <property type="entry name" value="PEBP"/>
</dbReference>
<proteinExistence type="inferred from homology"/>
<evidence type="ECO:0000256" key="8">
    <source>
        <dbReference type="ARBA" id="ARBA00039444"/>
    </source>
</evidence>
<dbReference type="Proteomes" id="UP000504606">
    <property type="component" value="Unplaced"/>
</dbReference>
<evidence type="ECO:0000256" key="2">
    <source>
        <dbReference type="ARBA" id="ARBA00022946"/>
    </source>
</evidence>
<evidence type="ECO:0000313" key="10">
    <source>
        <dbReference type="Proteomes" id="UP000504606"/>
    </source>
</evidence>
<sequence>MSSRLLSVTQKALGFSTLQPSRSLIRMLGAPPEKARSLKQKIEEYNRPDEEVVRRVDIGLPSGRVSDRTLASERSKVLAKVKNDPEMERLAREQKLNVPLETIEQGWKESGSASQHLKTIADHYGIFEHLFGYAYFFPRVMLDVGFVQKDESIVPVYRGNFVKPIEATKAPEVNFESDKDSLWTLILTNPDGHLTEENAEYVHWFMGNIPGNDVSKGEVVYEYLRPFPPSGTGYHRLVFILYKQEGKIDYSSLKKAGPCTDLTLRTFSTLEFYKPRQDLLTPAGLAFCQTDYDYSVKKTFHEILGMKEPKFEYDFPEHYVKEQIWYPSNSQSFDVYLDRYRDPCEINKEFIVDRLKTTNPFQKEKKKLKYPLVHLHLDRSIPSWIRRRRGWAEMGWGMVNESK</sequence>